<gene>
    <name evidence="1" type="ORF">QQ008_01125</name>
</gene>
<organism evidence="1 2">
    <name type="scientific">Splendidivirga corallicola</name>
    <dbReference type="NCBI Taxonomy" id="3051826"/>
    <lineage>
        <taxon>Bacteria</taxon>
        <taxon>Pseudomonadati</taxon>
        <taxon>Bacteroidota</taxon>
        <taxon>Cytophagia</taxon>
        <taxon>Cytophagales</taxon>
        <taxon>Splendidivirgaceae</taxon>
        <taxon>Splendidivirga</taxon>
    </lineage>
</organism>
<proteinExistence type="predicted"/>
<dbReference type="RefSeq" id="WP_346749962.1">
    <property type="nucleotide sequence ID" value="NZ_JAUJEA010000001.1"/>
</dbReference>
<dbReference type="InterPro" id="IPR043504">
    <property type="entry name" value="Peptidase_S1_PA_chymotrypsin"/>
</dbReference>
<dbReference type="PRINTS" id="PR00834">
    <property type="entry name" value="PROTEASES2C"/>
</dbReference>
<sequence>MALIPPFFMDCVVAIGIESNVNGKTEKHWIGTGFLFGKFIEVDKNNPDMKHYGTWLVTNKHVLEDQESIILRFNPKTDQAAKDFKSDLFENKKQIWTGHPDKNVDVAVVKIVTKHLKDNRMKYSYFRSDDTVLDKKGMEKNEISEGDHIYALGFPMGLINPLRQHVIVRSGIIARIRDLYENRSKDFIVDAMVFPGNSGGPVILQPQSMSITGTNAHTRAELIGIVKSYIPFREIAVSQQTLEPRIIFEENSGLTLVEPVDHILETIELAEKSVKKV</sequence>
<dbReference type="Gene3D" id="2.40.10.10">
    <property type="entry name" value="Trypsin-like serine proteases"/>
    <property type="match status" value="2"/>
</dbReference>
<comment type="caution">
    <text evidence="1">The sequence shown here is derived from an EMBL/GenBank/DDBJ whole genome shotgun (WGS) entry which is preliminary data.</text>
</comment>
<dbReference type="GO" id="GO:0008233">
    <property type="term" value="F:peptidase activity"/>
    <property type="evidence" value="ECO:0007669"/>
    <property type="project" value="UniProtKB-KW"/>
</dbReference>
<dbReference type="GO" id="GO:0006508">
    <property type="term" value="P:proteolysis"/>
    <property type="evidence" value="ECO:0007669"/>
    <property type="project" value="UniProtKB-KW"/>
</dbReference>
<evidence type="ECO:0000313" key="2">
    <source>
        <dbReference type="Proteomes" id="UP001172082"/>
    </source>
</evidence>
<reference evidence="1" key="1">
    <citation type="submission" date="2023-06" db="EMBL/GenBank/DDBJ databases">
        <title>Genomic of Parafulvivirga corallium.</title>
        <authorList>
            <person name="Wang G."/>
        </authorList>
    </citation>
    <scope>NUCLEOTIDE SEQUENCE</scope>
    <source>
        <strain evidence="1">BMA10</strain>
    </source>
</reference>
<keyword evidence="1" id="KW-0645">Protease</keyword>
<dbReference type="SUPFAM" id="SSF50494">
    <property type="entry name" value="Trypsin-like serine proteases"/>
    <property type="match status" value="1"/>
</dbReference>
<dbReference type="Pfam" id="PF13365">
    <property type="entry name" value="Trypsin_2"/>
    <property type="match status" value="1"/>
</dbReference>
<keyword evidence="1" id="KW-0378">Hydrolase</keyword>
<dbReference type="EMBL" id="JAUJEA010000001">
    <property type="protein sequence ID" value="MDN5199932.1"/>
    <property type="molecule type" value="Genomic_DNA"/>
</dbReference>
<dbReference type="Proteomes" id="UP001172082">
    <property type="component" value="Unassembled WGS sequence"/>
</dbReference>
<name>A0ABT8KGV2_9BACT</name>
<protein>
    <submittedName>
        <fullName evidence="1">Serine protease</fullName>
    </submittedName>
</protein>
<keyword evidence="2" id="KW-1185">Reference proteome</keyword>
<accession>A0ABT8KGV2</accession>
<dbReference type="InterPro" id="IPR009003">
    <property type="entry name" value="Peptidase_S1_PA"/>
</dbReference>
<evidence type="ECO:0000313" key="1">
    <source>
        <dbReference type="EMBL" id="MDN5199932.1"/>
    </source>
</evidence>
<dbReference type="PANTHER" id="PTHR43019">
    <property type="entry name" value="SERINE ENDOPROTEASE DEGS"/>
    <property type="match status" value="1"/>
</dbReference>
<dbReference type="InterPro" id="IPR001940">
    <property type="entry name" value="Peptidase_S1C"/>
</dbReference>